<dbReference type="Proteomes" id="UP000693941">
    <property type="component" value="Chromosome"/>
</dbReference>
<dbReference type="RefSeq" id="WP_218261130.1">
    <property type="nucleotide sequence ID" value="NZ_CP077715.1"/>
</dbReference>
<dbReference type="AlphaFoldDB" id="A0A8F5GVH8"/>
<accession>A0A8F5GVH8</accession>
<dbReference type="EMBL" id="CP077715">
    <property type="protein sequence ID" value="QXJ31005.1"/>
    <property type="molecule type" value="Genomic_DNA"/>
</dbReference>
<evidence type="ECO:0000313" key="2">
    <source>
        <dbReference type="Proteomes" id="UP000693941"/>
    </source>
</evidence>
<reference evidence="1" key="1">
    <citation type="journal article" date="2021" name="Environ. Microbiol.">
        <title>New insights into the diversity and evolution of the archaeal mobilome from three complete genomes of Saccharolobus shibatae.</title>
        <authorList>
            <person name="Medvedeva S."/>
            <person name="Brandt D."/>
            <person name="Cvirkaite-Krupovic V."/>
            <person name="Liu Y."/>
            <person name="Severinov K."/>
            <person name="Ishino S."/>
            <person name="Ishino Y."/>
            <person name="Prangishvili D."/>
            <person name="Kalinowski J."/>
            <person name="Krupovic M."/>
        </authorList>
    </citation>
    <scope>NUCLEOTIDE SEQUENCE</scope>
    <source>
        <strain evidence="1">BEU9</strain>
    </source>
</reference>
<organism evidence="1 2">
    <name type="scientific">Saccharolobus shibatae</name>
    <dbReference type="NCBI Taxonomy" id="2286"/>
    <lineage>
        <taxon>Archaea</taxon>
        <taxon>Thermoproteota</taxon>
        <taxon>Thermoprotei</taxon>
        <taxon>Sulfolobales</taxon>
        <taxon>Sulfolobaceae</taxon>
        <taxon>Saccharolobus</taxon>
    </lineage>
</organism>
<name>A0A8F5GVH8_9CREN</name>
<sequence>MKSYYIIALLIISILTPLLTINSLNFSLSENISVYANIIDSPVNVNGNYTVIKNVYSFTVTVYYGNYSAFLYPGESVTFPYQQTSNVILKAYNFEEIIKVSYND</sequence>
<gene>
    <name evidence="1" type="ORF">J5U21_00654</name>
</gene>
<protein>
    <submittedName>
        <fullName evidence="1">Uncharacterized protein</fullName>
    </submittedName>
</protein>
<proteinExistence type="predicted"/>
<dbReference type="GeneID" id="65559187"/>
<evidence type="ECO:0000313" key="1">
    <source>
        <dbReference type="EMBL" id="QXJ31005.1"/>
    </source>
</evidence>